<organism evidence="1 2">
    <name type="scientific">Novipirellula herctigrandis</name>
    <dbReference type="NCBI Taxonomy" id="2527986"/>
    <lineage>
        <taxon>Bacteria</taxon>
        <taxon>Pseudomonadati</taxon>
        <taxon>Planctomycetota</taxon>
        <taxon>Planctomycetia</taxon>
        <taxon>Pirellulales</taxon>
        <taxon>Pirellulaceae</taxon>
        <taxon>Novipirellula</taxon>
    </lineage>
</organism>
<evidence type="ECO:0000313" key="1">
    <source>
        <dbReference type="EMBL" id="TWT84702.1"/>
    </source>
</evidence>
<dbReference type="EMBL" id="SJPJ01000001">
    <property type="protein sequence ID" value="TWT84702.1"/>
    <property type="molecule type" value="Genomic_DNA"/>
</dbReference>
<name>A0A5C5ZBM3_9BACT</name>
<protein>
    <submittedName>
        <fullName evidence="1">Uncharacterized protein</fullName>
    </submittedName>
</protein>
<dbReference type="Proteomes" id="UP000315010">
    <property type="component" value="Unassembled WGS sequence"/>
</dbReference>
<reference evidence="1 2" key="1">
    <citation type="submission" date="2019-02" db="EMBL/GenBank/DDBJ databases">
        <title>Deep-cultivation of Planctomycetes and their phenomic and genomic characterization uncovers novel biology.</title>
        <authorList>
            <person name="Wiegand S."/>
            <person name="Jogler M."/>
            <person name="Boedeker C."/>
            <person name="Pinto D."/>
            <person name="Vollmers J."/>
            <person name="Rivas-Marin E."/>
            <person name="Kohn T."/>
            <person name="Peeters S.H."/>
            <person name="Heuer A."/>
            <person name="Rast P."/>
            <person name="Oberbeckmann S."/>
            <person name="Bunk B."/>
            <person name="Jeske O."/>
            <person name="Meyerdierks A."/>
            <person name="Storesund J.E."/>
            <person name="Kallscheuer N."/>
            <person name="Luecker S."/>
            <person name="Lage O.M."/>
            <person name="Pohl T."/>
            <person name="Merkel B.J."/>
            <person name="Hornburger P."/>
            <person name="Mueller R.-W."/>
            <person name="Bruemmer F."/>
            <person name="Labrenz M."/>
            <person name="Spormann A.M."/>
            <person name="Op Den Camp H."/>
            <person name="Overmann J."/>
            <person name="Amann R."/>
            <person name="Jetten M.S.M."/>
            <person name="Mascher T."/>
            <person name="Medema M.H."/>
            <person name="Devos D.P."/>
            <person name="Kaster A.-K."/>
            <person name="Ovreas L."/>
            <person name="Rohde M."/>
            <person name="Galperin M.Y."/>
            <person name="Jogler C."/>
        </authorList>
    </citation>
    <scope>NUCLEOTIDE SEQUENCE [LARGE SCALE GENOMIC DNA]</scope>
    <source>
        <strain evidence="1 2">CA13</strain>
    </source>
</reference>
<keyword evidence="2" id="KW-1185">Reference proteome</keyword>
<gene>
    <name evidence="1" type="ORF">CA13_61820</name>
</gene>
<proteinExistence type="predicted"/>
<dbReference type="AlphaFoldDB" id="A0A5C5ZBM3"/>
<evidence type="ECO:0000313" key="2">
    <source>
        <dbReference type="Proteomes" id="UP000315010"/>
    </source>
</evidence>
<comment type="caution">
    <text evidence="1">The sequence shown here is derived from an EMBL/GenBank/DDBJ whole genome shotgun (WGS) entry which is preliminary data.</text>
</comment>
<sequence>MQTIFVAEVFDMRRSREVEWLCTSEALPRIASSMSLPSNECFADGLDPAGLESDGAKSKAASTVYVSRVPDFSCKMHGRQTIGGERMPFL</sequence>
<accession>A0A5C5ZBM3</accession>